<gene>
    <name evidence="9" type="ORF">M569_04957</name>
</gene>
<keyword evidence="4" id="KW-0226">DNA condensation</keyword>
<dbReference type="Proteomes" id="UP000015453">
    <property type="component" value="Unassembled WGS sequence"/>
</dbReference>
<evidence type="ECO:0000256" key="7">
    <source>
        <dbReference type="SAM" id="MobiDB-lite"/>
    </source>
</evidence>
<evidence type="ECO:0000313" key="9">
    <source>
        <dbReference type="EMBL" id="EPS69805.1"/>
    </source>
</evidence>
<keyword evidence="5" id="KW-0539">Nucleus</keyword>
<dbReference type="GO" id="GO:0042393">
    <property type="term" value="F:histone binding"/>
    <property type="evidence" value="ECO:0007669"/>
    <property type="project" value="TreeGrafter"/>
</dbReference>
<accession>S8CSJ1</accession>
<dbReference type="SUPFAM" id="SSF48371">
    <property type="entry name" value="ARM repeat"/>
    <property type="match status" value="1"/>
</dbReference>
<proteinExistence type="predicted"/>
<feature type="region of interest" description="Disordered" evidence="7">
    <location>
        <begin position="119"/>
        <end position="163"/>
    </location>
</feature>
<dbReference type="Pfam" id="PF12717">
    <property type="entry name" value="Cnd1"/>
    <property type="match status" value="1"/>
</dbReference>
<evidence type="ECO:0000313" key="10">
    <source>
        <dbReference type="Proteomes" id="UP000015453"/>
    </source>
</evidence>
<comment type="subcellular location">
    <subcellularLocation>
        <location evidence="1">Nucleus</location>
    </subcellularLocation>
</comment>
<evidence type="ECO:0000256" key="4">
    <source>
        <dbReference type="ARBA" id="ARBA00023067"/>
    </source>
</evidence>
<dbReference type="PANTHER" id="PTHR14222">
    <property type="entry name" value="CONDENSIN"/>
    <property type="match status" value="1"/>
</dbReference>
<dbReference type="InterPro" id="IPR016024">
    <property type="entry name" value="ARM-type_fold"/>
</dbReference>
<dbReference type="InterPro" id="IPR026971">
    <property type="entry name" value="CND1/NCAPD3"/>
</dbReference>
<dbReference type="OrthoDB" id="10263978at2759"/>
<dbReference type="GO" id="GO:0051301">
    <property type="term" value="P:cell division"/>
    <property type="evidence" value="ECO:0007669"/>
    <property type="project" value="UniProtKB-KW"/>
</dbReference>
<keyword evidence="10" id="KW-1185">Reference proteome</keyword>
<dbReference type="AlphaFoldDB" id="S8CSJ1"/>
<evidence type="ECO:0000256" key="6">
    <source>
        <dbReference type="ARBA" id="ARBA00023306"/>
    </source>
</evidence>
<evidence type="ECO:0000259" key="8">
    <source>
        <dbReference type="Pfam" id="PF12717"/>
    </source>
</evidence>
<organism evidence="9 10">
    <name type="scientific">Genlisea aurea</name>
    <dbReference type="NCBI Taxonomy" id="192259"/>
    <lineage>
        <taxon>Eukaryota</taxon>
        <taxon>Viridiplantae</taxon>
        <taxon>Streptophyta</taxon>
        <taxon>Embryophyta</taxon>
        <taxon>Tracheophyta</taxon>
        <taxon>Spermatophyta</taxon>
        <taxon>Magnoliopsida</taxon>
        <taxon>eudicotyledons</taxon>
        <taxon>Gunneridae</taxon>
        <taxon>Pentapetalae</taxon>
        <taxon>asterids</taxon>
        <taxon>lamiids</taxon>
        <taxon>Lamiales</taxon>
        <taxon>Lentibulariaceae</taxon>
        <taxon>Genlisea</taxon>
    </lineage>
</organism>
<evidence type="ECO:0000256" key="3">
    <source>
        <dbReference type="ARBA" id="ARBA00022776"/>
    </source>
</evidence>
<feature type="domain" description="Condensin complex subunit 1 C-terminal" evidence="8">
    <location>
        <begin position="901"/>
        <end position="951"/>
    </location>
</feature>
<dbReference type="GO" id="GO:0007076">
    <property type="term" value="P:mitotic chromosome condensation"/>
    <property type="evidence" value="ECO:0007669"/>
    <property type="project" value="InterPro"/>
</dbReference>
<evidence type="ECO:0000256" key="1">
    <source>
        <dbReference type="ARBA" id="ARBA00004123"/>
    </source>
</evidence>
<dbReference type="GO" id="GO:0000779">
    <property type="term" value="C:condensed chromosome, centromeric region"/>
    <property type="evidence" value="ECO:0007669"/>
    <property type="project" value="TreeGrafter"/>
</dbReference>
<dbReference type="InterPro" id="IPR011989">
    <property type="entry name" value="ARM-like"/>
</dbReference>
<feature type="non-terminal residue" evidence="9">
    <location>
        <position position="1"/>
    </location>
</feature>
<evidence type="ECO:0000256" key="5">
    <source>
        <dbReference type="ARBA" id="ARBA00023242"/>
    </source>
</evidence>
<keyword evidence="3" id="KW-0498">Mitosis</keyword>
<name>S8CSJ1_9LAMI</name>
<feature type="non-terminal residue" evidence="9">
    <location>
        <position position="956"/>
    </location>
</feature>
<dbReference type="GO" id="GO:0000796">
    <property type="term" value="C:condensin complex"/>
    <property type="evidence" value="ECO:0007669"/>
    <property type="project" value="TreeGrafter"/>
</dbReference>
<feature type="compositionally biased region" description="Basic residues" evidence="7">
    <location>
        <begin position="133"/>
        <end position="143"/>
    </location>
</feature>
<reference evidence="9 10" key="1">
    <citation type="journal article" date="2013" name="BMC Genomics">
        <title>The miniature genome of a carnivorous plant Genlisea aurea contains a low number of genes and short non-coding sequences.</title>
        <authorList>
            <person name="Leushkin E.V."/>
            <person name="Sutormin R.A."/>
            <person name="Nabieva E.R."/>
            <person name="Penin A.A."/>
            <person name="Kondrashov A.S."/>
            <person name="Logacheva M.D."/>
        </authorList>
    </citation>
    <scope>NUCLEOTIDE SEQUENCE [LARGE SCALE GENOMIC DNA]</scope>
</reference>
<protein>
    <recommendedName>
        <fullName evidence="8">Condensin complex subunit 1 C-terminal domain-containing protein</fullName>
    </recommendedName>
</protein>
<keyword evidence="6" id="KW-0131">Cell cycle</keyword>
<dbReference type="GO" id="GO:0005634">
    <property type="term" value="C:nucleus"/>
    <property type="evidence" value="ECO:0007669"/>
    <property type="project" value="UniProtKB-SubCell"/>
</dbReference>
<dbReference type="GO" id="GO:0010032">
    <property type="term" value="P:meiotic chromosome condensation"/>
    <property type="evidence" value="ECO:0007669"/>
    <property type="project" value="TreeGrafter"/>
</dbReference>
<dbReference type="Pfam" id="PF20168">
    <property type="entry name" value="PDS5"/>
    <property type="match status" value="1"/>
</dbReference>
<dbReference type="InterPro" id="IPR032682">
    <property type="entry name" value="Cnd1_C"/>
</dbReference>
<sequence>AMEGDTVAEIVRDLEAQVPISLVCLRNLEALLAYTVDTNDTMDLEKLYGDLSSRGYPLASFVNAISSAMDSGVGLSRPILASKVYLLLLLSPNSPIFTLFAPVPFLNLLRVLRVSTKKPSATPNECVGSGSSFRKKKKKKKKNVTSNPSGSKDRSGDSDVTGNESEESAFDIADLFFLFDNLLKVMDLVHLGRFPDCLRAVVQTVSQILSTAEEFWDDTGFGRLCEFCSKVLTECLKPEHGNQAVTAADVLKSLASFILLSKSKARSFALDFVVNSMVKIGRNSSEVKNAISNMPKYLAQNAPEKAALRALAVESIIEIILSLDPECQFKFADYTLKMTQGKLHLRLLSVDLVPELITSFRGSFGFGMNDGAENTWGSDLVKALINRCSDSAGAIRAKALTNLSQVVVSMCDNDRNKLALREILGFGHGGNSEINSIVIRRCMDEKAAVRKAALLLISKSTSCLEVEPDEELLKTVGMACSDPLVSIRKVAISALSEAFRKYSKPSVIKEWMHSVPRLIADNEATIQEECQNLFSELILNRVSKMGSRDHDTDYDLGMEDEFIMELLKEMCDGNVSPWVKKICSSLGKTRKLQKTLATSLQNLIRKSETQWLRKQTQPIDKWTAPPGAWFLLSEISAFLSKSIDWEFLHHHWQLLDKCSMENNLQSPAAAQGCGEDAEMFDAEANSVDWMQNRVFLLKTISNVSLELPPEPAADLAQDFLKKLEGFNMISTEVDAHLRALVTLCRKKTVNQEEADFLVMRCLKQLQDKASVVIHSFLSSEENDFFLTPEIAGIKGGGKRRRKRGDSESKSLSRAATAVYMIGSLVMVCPSADVKPLVPTIYAIIKSSKLPVPTFPLRHCARSLYINSWLTLGKICLADGKLAKRYLPLFVQELETSDCDALRNNIVVLMSDFCVRYTAMVDCYMPMITKCLRDPCELVRRQTFILLSRLLQVWYVE</sequence>
<dbReference type="Gene3D" id="1.25.10.10">
    <property type="entry name" value="Leucine-rich Repeat Variant"/>
    <property type="match status" value="2"/>
</dbReference>
<dbReference type="EMBL" id="AUSU01001949">
    <property type="protein sequence ID" value="EPS69805.1"/>
    <property type="molecule type" value="Genomic_DNA"/>
</dbReference>
<comment type="caution">
    <text evidence="9">The sequence shown here is derived from an EMBL/GenBank/DDBJ whole genome shotgun (WGS) entry which is preliminary data.</text>
</comment>
<keyword evidence="2" id="KW-0132">Cell division</keyword>
<evidence type="ECO:0000256" key="2">
    <source>
        <dbReference type="ARBA" id="ARBA00022618"/>
    </source>
</evidence>
<dbReference type="PANTHER" id="PTHR14222:SF1">
    <property type="entry name" value="CONDENSIN-2 COMPLEX SUBUNIT D3"/>
    <property type="match status" value="1"/>
</dbReference>